<evidence type="ECO:0000256" key="1">
    <source>
        <dbReference type="ARBA" id="ARBA00000448"/>
    </source>
</evidence>
<accession>A0A8H7A2N1</accession>
<keyword evidence="10" id="KW-1185">Reference proteome</keyword>
<dbReference type="InterPro" id="IPR017853">
    <property type="entry name" value="GH"/>
</dbReference>
<dbReference type="FunFam" id="2.60.40.10:FF:000495">
    <property type="entry name" value="Periplasmic beta-glucosidase"/>
    <property type="match status" value="1"/>
</dbReference>
<dbReference type="InterPro" id="IPR001764">
    <property type="entry name" value="Glyco_hydro_3_N"/>
</dbReference>
<dbReference type="InterPro" id="IPR050288">
    <property type="entry name" value="Cellulose_deg_GH3"/>
</dbReference>
<reference evidence="9" key="1">
    <citation type="submission" date="2019-07" db="EMBL/GenBank/DDBJ databases">
        <authorList>
            <person name="Palmer J.M."/>
        </authorList>
    </citation>
    <scope>NUCLEOTIDE SEQUENCE</scope>
    <source>
        <strain evidence="9">PC9</strain>
    </source>
</reference>
<dbReference type="GeneID" id="59374619"/>
<keyword evidence="7" id="KW-0624">Polysaccharide degradation</keyword>
<dbReference type="UniPathway" id="UPA00696"/>
<comment type="pathway">
    <text evidence="7">Glycan metabolism; cellulose degradation.</text>
</comment>
<evidence type="ECO:0000256" key="4">
    <source>
        <dbReference type="ARBA" id="ARBA00022801"/>
    </source>
</evidence>
<proteinExistence type="inferred from homology"/>
<evidence type="ECO:0000259" key="8">
    <source>
        <dbReference type="PROSITE" id="PS51820"/>
    </source>
</evidence>
<dbReference type="SMART" id="SM01217">
    <property type="entry name" value="Fn3_like"/>
    <property type="match status" value="1"/>
</dbReference>
<dbReference type="GO" id="GO:0030245">
    <property type="term" value="P:cellulose catabolic process"/>
    <property type="evidence" value="ECO:0007669"/>
    <property type="project" value="UniProtKB-UniPathway"/>
</dbReference>
<dbReference type="SUPFAM" id="SSF51445">
    <property type="entry name" value="(Trans)glycosidases"/>
    <property type="match status" value="1"/>
</dbReference>
<dbReference type="PROSITE" id="PS51820">
    <property type="entry name" value="PA14"/>
    <property type="match status" value="1"/>
</dbReference>
<dbReference type="InterPro" id="IPR036881">
    <property type="entry name" value="Glyco_hydro_3_C_sf"/>
</dbReference>
<dbReference type="InterPro" id="IPR036962">
    <property type="entry name" value="Glyco_hydro_3_N_sf"/>
</dbReference>
<gene>
    <name evidence="9" type="ORF">PC9H_004801</name>
</gene>
<protein>
    <recommendedName>
        <fullName evidence="3 7">beta-glucosidase</fullName>
        <ecNumber evidence="3 7">3.2.1.21</ecNumber>
    </recommendedName>
</protein>
<dbReference type="OrthoDB" id="47059at2759"/>
<dbReference type="PANTHER" id="PTHR42715">
    <property type="entry name" value="BETA-GLUCOSIDASE"/>
    <property type="match status" value="1"/>
</dbReference>
<dbReference type="Pfam" id="PF07691">
    <property type="entry name" value="PA14"/>
    <property type="match status" value="1"/>
</dbReference>
<dbReference type="Gene3D" id="3.40.50.1700">
    <property type="entry name" value="Glycoside hydrolase family 3 C-terminal domain"/>
    <property type="match status" value="1"/>
</dbReference>
<keyword evidence="6 7" id="KW-0326">Glycosidase</keyword>
<evidence type="ECO:0000256" key="5">
    <source>
        <dbReference type="ARBA" id="ARBA00023277"/>
    </source>
</evidence>
<evidence type="ECO:0000256" key="2">
    <source>
        <dbReference type="ARBA" id="ARBA00005336"/>
    </source>
</evidence>
<dbReference type="Gene3D" id="3.20.20.300">
    <property type="entry name" value="Glycoside hydrolase, family 3, N-terminal domain"/>
    <property type="match status" value="1"/>
</dbReference>
<comment type="caution">
    <text evidence="9">The sequence shown here is derived from an EMBL/GenBank/DDBJ whole genome shotgun (WGS) entry which is preliminary data.</text>
</comment>
<dbReference type="Gene3D" id="2.60.120.260">
    <property type="entry name" value="Galactose-binding domain-like"/>
    <property type="match status" value="1"/>
</dbReference>
<comment type="catalytic activity">
    <reaction evidence="1 7">
        <text>Hydrolysis of terminal, non-reducing beta-D-glucosyl residues with release of beta-D-glucose.</text>
        <dbReference type="EC" id="3.2.1.21"/>
    </reaction>
</comment>
<dbReference type="SUPFAM" id="SSF52279">
    <property type="entry name" value="Beta-D-glucan exohydrolase, C-terminal domain"/>
    <property type="match status" value="1"/>
</dbReference>
<dbReference type="Gene3D" id="2.60.40.10">
    <property type="entry name" value="Immunoglobulins"/>
    <property type="match status" value="1"/>
</dbReference>
<evidence type="ECO:0000256" key="3">
    <source>
        <dbReference type="ARBA" id="ARBA00012744"/>
    </source>
</evidence>
<dbReference type="InterPro" id="IPR013783">
    <property type="entry name" value="Ig-like_fold"/>
</dbReference>
<dbReference type="InterPro" id="IPR011658">
    <property type="entry name" value="PA14_dom"/>
</dbReference>
<dbReference type="InterPro" id="IPR026891">
    <property type="entry name" value="Fn3-like"/>
</dbReference>
<dbReference type="RefSeq" id="XP_036632884.1">
    <property type="nucleotide sequence ID" value="XM_036774382.1"/>
</dbReference>
<name>A0A8H7A2N1_PLEOS</name>
<dbReference type="EMBL" id="JACETU010000003">
    <property type="protein sequence ID" value="KAF7432857.1"/>
    <property type="molecule type" value="Genomic_DNA"/>
</dbReference>
<dbReference type="VEuPathDB" id="FungiDB:PC9H_004801"/>
<evidence type="ECO:0000313" key="10">
    <source>
        <dbReference type="Proteomes" id="UP000623687"/>
    </source>
</evidence>
<dbReference type="AlphaFoldDB" id="A0A8H7A2N1"/>
<keyword evidence="4 7" id="KW-0378">Hydrolase</keyword>
<feature type="domain" description="PA14" evidence="8">
    <location>
        <begin position="414"/>
        <end position="582"/>
    </location>
</feature>
<dbReference type="Pfam" id="PF00933">
    <property type="entry name" value="Glyco_hydro_3"/>
    <property type="match status" value="1"/>
</dbReference>
<dbReference type="InterPro" id="IPR002772">
    <property type="entry name" value="Glyco_hydro_3_C"/>
</dbReference>
<dbReference type="PANTHER" id="PTHR42715:SF10">
    <property type="entry name" value="BETA-GLUCOSIDASE"/>
    <property type="match status" value="1"/>
</dbReference>
<dbReference type="InterPro" id="IPR019800">
    <property type="entry name" value="Glyco_hydro_3_AS"/>
</dbReference>
<dbReference type="EC" id="3.2.1.21" evidence="3 7"/>
<dbReference type="InterPro" id="IPR037524">
    <property type="entry name" value="PA14/GLEYA"/>
</dbReference>
<dbReference type="SMART" id="SM00758">
    <property type="entry name" value="PA14"/>
    <property type="match status" value="1"/>
</dbReference>
<evidence type="ECO:0000256" key="7">
    <source>
        <dbReference type="RuleBase" id="RU361161"/>
    </source>
</evidence>
<dbReference type="GO" id="GO:0008422">
    <property type="term" value="F:beta-glucosidase activity"/>
    <property type="evidence" value="ECO:0007669"/>
    <property type="project" value="UniProtKB-EC"/>
</dbReference>
<dbReference type="PROSITE" id="PS00775">
    <property type="entry name" value="GLYCOSYL_HYDROL_F3"/>
    <property type="match status" value="1"/>
</dbReference>
<dbReference type="Pfam" id="PF14310">
    <property type="entry name" value="Fn3-like"/>
    <property type="match status" value="1"/>
</dbReference>
<comment type="similarity">
    <text evidence="2 7">Belongs to the glycosyl hydrolase 3 family.</text>
</comment>
<dbReference type="Proteomes" id="UP000623687">
    <property type="component" value="Unassembled WGS sequence"/>
</dbReference>
<evidence type="ECO:0000313" key="9">
    <source>
        <dbReference type="EMBL" id="KAF7432857.1"/>
    </source>
</evidence>
<keyword evidence="5 7" id="KW-0119">Carbohydrate metabolism</keyword>
<organism evidence="9 10">
    <name type="scientific">Pleurotus ostreatus</name>
    <name type="common">Oyster mushroom</name>
    <name type="synonym">White-rot fungus</name>
    <dbReference type="NCBI Taxonomy" id="5322"/>
    <lineage>
        <taxon>Eukaryota</taxon>
        <taxon>Fungi</taxon>
        <taxon>Dikarya</taxon>
        <taxon>Basidiomycota</taxon>
        <taxon>Agaricomycotina</taxon>
        <taxon>Agaricomycetes</taxon>
        <taxon>Agaricomycetidae</taxon>
        <taxon>Agaricales</taxon>
        <taxon>Pleurotineae</taxon>
        <taxon>Pleurotaceae</taxon>
        <taxon>Pleurotus</taxon>
    </lineage>
</organism>
<sequence length="864" mass="93386">MAAEFDVEATLAKIPLPDKIKLLSGVGWWNTHAVPAAGLQSLRMSDGPNGVRGSQFFNGVPSSCFPSSTGLGSSFDVDLALRVGEALGVESHAKGCHVLLAPTVNTQRSPLGGRSFESFAEDPHLNGTIAAAYINGLQSKGVAATIKHFVANDQEFQRYRVSLLLVCVRGSTEGRVGEVSERALREIYLKPFQIAIKNSNPWALMTAYNRVNGLHVSENPRLLVDILRGEWGYQGTIISDWIGVYSTAESIKAGLDIEMPGPTVMRGKAVERLMIAEKLFTSDIDERVRKILVLYKHALDSGVPFDAPEGSIDTPELRQLLRTAAADATVLLKNDKQILPLKTGIKKIAVIGPNAKRAMTSGGGSAQLRSTYAVTPFEGITAAANEIGAEVTYHIGTPSHNTLPLLDGSIRQGNGEPGAYMQFWNESPSEDFLSTSPHLHAKISEHVWDVPTHSTNCFLADGVDDTKVNEVCYIRYTTKFTPDETGSWELGLSVAGAGNLFVDSKLLIDLSTDPEQGESFFGLGTIEKREVIDLEAGKTYDFEIRISNASFVSRGSPFSCRGGIRLGGCRKSGGARDIEEASKLAAESDVAILVIGLNHDWESEGFDRQNIDLPRLTNNLVAAVLKANPNTVIVNQTGAPVAMPWADSASTILQAFYGGNELGNGLADVLFGKVNPSGKLSLTFPKRLEDSPSFPSYGDRGQELGKILYNEGIFVGYRGFEIRKLEPLFAFGHGLSYTTFEYSGLQTSAIPAGNDPKFAVTFTIKNTGSVSGREVAQVYIADPQSSLPRPLKELKGFNKVALEAGESKVVSVELDREALSFYDDRRAAWVAEAGKFDVFVGASSTDIKLTGEVELEKSFTWKGL</sequence>
<evidence type="ECO:0000256" key="6">
    <source>
        <dbReference type="ARBA" id="ARBA00023295"/>
    </source>
</evidence>
<dbReference type="PRINTS" id="PR00133">
    <property type="entry name" value="GLHYDRLASE3"/>
</dbReference>
<dbReference type="Pfam" id="PF01915">
    <property type="entry name" value="Glyco_hydro_3_C"/>
    <property type="match status" value="1"/>
</dbReference>